<evidence type="ECO:0000313" key="3">
    <source>
        <dbReference type="Proteomes" id="UP000500857"/>
    </source>
</evidence>
<evidence type="ECO:0000313" key="2">
    <source>
        <dbReference type="EMBL" id="QIZ70964.1"/>
    </source>
</evidence>
<dbReference type="EMBL" id="CP051167">
    <property type="protein sequence ID" value="QIZ70964.1"/>
    <property type="molecule type" value="Genomic_DNA"/>
</dbReference>
<dbReference type="RefSeq" id="WP_168569119.1">
    <property type="nucleotide sequence ID" value="NZ_CP051167.1"/>
</dbReference>
<evidence type="ECO:0000259" key="1">
    <source>
        <dbReference type="Pfam" id="PF14742"/>
    </source>
</evidence>
<protein>
    <recommendedName>
        <fullName evidence="1">Putative glycogen debranching enzyme N-terminal domain-containing protein</fullName>
    </recommendedName>
</protein>
<accession>A0A6H1TWJ5</accession>
<name>A0A6H1TWJ5_9CYAN</name>
<dbReference type="AlphaFoldDB" id="A0A6H1TWJ5"/>
<dbReference type="InterPro" id="IPR032856">
    <property type="entry name" value="GDE_N_bis"/>
</dbReference>
<reference evidence="2 3" key="1">
    <citation type="submission" date="2020-04" db="EMBL/GenBank/DDBJ databases">
        <authorList>
            <person name="Basu S."/>
            <person name="Maruthanayagam V."/>
            <person name="Chakraborty S."/>
            <person name="Pramanik A."/>
            <person name="Mukherjee J."/>
            <person name="Brink B."/>
        </authorList>
    </citation>
    <scope>NUCLEOTIDE SEQUENCE [LARGE SCALE GENOMIC DNA]</scope>
    <source>
        <strain evidence="2 3">AP17</strain>
    </source>
</reference>
<organism evidence="2 3">
    <name type="scientific">Oxynema aestuarii AP17</name>
    <dbReference type="NCBI Taxonomy" id="2064643"/>
    <lineage>
        <taxon>Bacteria</taxon>
        <taxon>Bacillati</taxon>
        <taxon>Cyanobacteriota</taxon>
        <taxon>Cyanophyceae</taxon>
        <taxon>Oscillatoriophycideae</taxon>
        <taxon>Oscillatoriales</taxon>
        <taxon>Oscillatoriaceae</taxon>
        <taxon>Oxynema</taxon>
        <taxon>Oxynema aestuarii</taxon>
    </lineage>
</organism>
<dbReference type="KEGG" id="oxy:HCG48_10505"/>
<proteinExistence type="predicted"/>
<sequence length="161" mass="17891">MIDLHGKQFVPAPQTDRERWSEAIEQQHKPTFTVKENDIFAIVNRLGNMVVDRTGNDQFVTGLFCQDTRFLVDPNCKLKGDRPFYSAAWRKRDFPSPSPPVIPASPPTGIDLRLRTIWGKRPGALSGRLFAASLGCRESISPVASGGQSDPRCRGSMFANC</sequence>
<keyword evidence="3" id="KW-1185">Reference proteome</keyword>
<gene>
    <name evidence="2" type="ORF">HCG48_10505</name>
</gene>
<dbReference type="Proteomes" id="UP000500857">
    <property type="component" value="Chromosome"/>
</dbReference>
<feature type="domain" description="Putative glycogen debranching enzyme N-terminal" evidence="1">
    <location>
        <begin position="34"/>
        <end position="84"/>
    </location>
</feature>
<dbReference type="Pfam" id="PF14742">
    <property type="entry name" value="GDE_N_bis"/>
    <property type="match status" value="1"/>
</dbReference>